<protein>
    <submittedName>
        <fullName evidence="2">Uncharacterized protein</fullName>
    </submittedName>
</protein>
<evidence type="ECO:0000256" key="1">
    <source>
        <dbReference type="SAM" id="Phobius"/>
    </source>
</evidence>
<keyword evidence="3" id="KW-1185">Reference proteome</keyword>
<gene>
    <name evidence="2" type="ORF">EDD32_1389</name>
</gene>
<sequence>MGQQRAEATDGVARETYRTLRLMLVTLPVLLLVGSLLIFFTTGEIETSISAYYFGPIRDIFVGAMVGIAVCLVAYQGASAFEDHILNVAGFYAVFVALVPADLGKTIEELGSETPVSDALQEEPSLGSLDVTAGTVQELTVDPLRISAGAALAVAVLFVYVLRRTRRFPAPEVAAEPRAHAAFWVVNALGVAFAGLVAWRVVEGAAFDWVHSGAAALLIVSLAIAVASHL</sequence>
<feature type="transmembrane region" description="Helical" evidence="1">
    <location>
        <begin position="20"/>
        <end position="40"/>
    </location>
</feature>
<dbReference type="RefSeq" id="WP_123916134.1">
    <property type="nucleotide sequence ID" value="NZ_RKRA01000001.1"/>
</dbReference>
<feature type="transmembrane region" description="Helical" evidence="1">
    <location>
        <begin position="208"/>
        <end position="227"/>
    </location>
</feature>
<feature type="transmembrane region" description="Helical" evidence="1">
    <location>
        <begin position="144"/>
        <end position="162"/>
    </location>
</feature>
<evidence type="ECO:0000313" key="2">
    <source>
        <dbReference type="EMBL" id="RPF26929.1"/>
    </source>
</evidence>
<evidence type="ECO:0000313" key="3">
    <source>
        <dbReference type="Proteomes" id="UP000280726"/>
    </source>
</evidence>
<keyword evidence="1" id="KW-1133">Transmembrane helix</keyword>
<name>A0A3N4Z0X4_9MICO</name>
<dbReference type="EMBL" id="RKRA01000001">
    <property type="protein sequence ID" value="RPF26929.1"/>
    <property type="molecule type" value="Genomic_DNA"/>
</dbReference>
<organism evidence="2 3">
    <name type="scientific">Georgenia muralis</name>
    <dbReference type="NCBI Taxonomy" id="154117"/>
    <lineage>
        <taxon>Bacteria</taxon>
        <taxon>Bacillati</taxon>
        <taxon>Actinomycetota</taxon>
        <taxon>Actinomycetes</taxon>
        <taxon>Micrococcales</taxon>
        <taxon>Bogoriellaceae</taxon>
        <taxon>Georgenia</taxon>
    </lineage>
</organism>
<reference evidence="2 3" key="1">
    <citation type="submission" date="2018-11" db="EMBL/GenBank/DDBJ databases">
        <title>Sequencing the genomes of 1000 actinobacteria strains.</title>
        <authorList>
            <person name="Klenk H.-P."/>
        </authorList>
    </citation>
    <scope>NUCLEOTIDE SEQUENCE [LARGE SCALE GENOMIC DNA]</scope>
    <source>
        <strain evidence="2 3">DSM 14418</strain>
    </source>
</reference>
<keyword evidence="1" id="KW-0472">Membrane</keyword>
<accession>A0A3N4Z0X4</accession>
<keyword evidence="1" id="KW-0812">Transmembrane</keyword>
<comment type="caution">
    <text evidence="2">The sequence shown here is derived from an EMBL/GenBank/DDBJ whole genome shotgun (WGS) entry which is preliminary data.</text>
</comment>
<dbReference type="AlphaFoldDB" id="A0A3N4Z0X4"/>
<feature type="transmembrane region" description="Helical" evidence="1">
    <location>
        <begin position="182"/>
        <end position="202"/>
    </location>
</feature>
<dbReference type="Proteomes" id="UP000280726">
    <property type="component" value="Unassembled WGS sequence"/>
</dbReference>
<dbReference type="OrthoDB" id="9803163at2"/>
<proteinExistence type="predicted"/>
<feature type="transmembrane region" description="Helical" evidence="1">
    <location>
        <begin position="60"/>
        <end position="78"/>
    </location>
</feature>
<feature type="transmembrane region" description="Helical" evidence="1">
    <location>
        <begin position="85"/>
        <end position="103"/>
    </location>
</feature>